<evidence type="ECO:0000313" key="7">
    <source>
        <dbReference type="Proteomes" id="UP000663823"/>
    </source>
</evidence>
<dbReference type="EMBL" id="CAJOAX010004370">
    <property type="protein sequence ID" value="CAF3902851.1"/>
    <property type="molecule type" value="Genomic_DNA"/>
</dbReference>
<dbReference type="PANTHER" id="PTHR21301">
    <property type="entry name" value="REVERSE TRANSCRIPTASE"/>
    <property type="match status" value="1"/>
</dbReference>
<gene>
    <name evidence="6" type="ORF">FNK824_LOCUS24401</name>
    <name evidence="5" type="ORF">OTI717_LOCUS23880</name>
    <name evidence="3" type="ORF">RFH988_LOCUS32608</name>
    <name evidence="4" type="ORF">SEV965_LOCUS33966</name>
</gene>
<dbReference type="Proteomes" id="UP000663874">
    <property type="component" value="Unassembled WGS sequence"/>
</dbReference>
<dbReference type="OrthoDB" id="6782675at2759"/>
<evidence type="ECO:0000313" key="5">
    <source>
        <dbReference type="EMBL" id="CAF3902851.1"/>
    </source>
</evidence>
<comment type="caution">
    <text evidence="5">The sequence shown here is derived from an EMBL/GenBank/DDBJ whole genome shotgun (WGS) entry which is preliminary data.</text>
</comment>
<dbReference type="AlphaFoldDB" id="A0A819HNJ4"/>
<dbReference type="Proteomes" id="UP000663823">
    <property type="component" value="Unassembled WGS sequence"/>
</dbReference>
<dbReference type="EMBL" id="CAJNOU010004843">
    <property type="protein sequence ID" value="CAF1456811.1"/>
    <property type="molecule type" value="Genomic_DNA"/>
</dbReference>
<evidence type="ECO:0000256" key="1">
    <source>
        <dbReference type="SAM" id="MobiDB-lite"/>
    </source>
</evidence>
<dbReference type="Proteomes" id="UP000663889">
    <property type="component" value="Unassembled WGS sequence"/>
</dbReference>
<accession>A0A819HNJ4</accession>
<proteinExistence type="predicted"/>
<dbReference type="InterPro" id="IPR058912">
    <property type="entry name" value="HTH_animal"/>
</dbReference>
<feature type="domain" description="Helix-turn-helix" evidence="2">
    <location>
        <begin position="319"/>
        <end position="377"/>
    </location>
</feature>
<protein>
    <recommendedName>
        <fullName evidence="2">Helix-turn-helix domain-containing protein</fullName>
    </recommendedName>
</protein>
<dbReference type="Pfam" id="PF26215">
    <property type="entry name" value="HTH_animal"/>
    <property type="match status" value="1"/>
</dbReference>
<organism evidence="5 7">
    <name type="scientific">Rotaria sordida</name>
    <dbReference type="NCBI Taxonomy" id="392033"/>
    <lineage>
        <taxon>Eukaryota</taxon>
        <taxon>Metazoa</taxon>
        <taxon>Spiralia</taxon>
        <taxon>Gnathifera</taxon>
        <taxon>Rotifera</taxon>
        <taxon>Eurotatoria</taxon>
        <taxon>Bdelloidea</taxon>
        <taxon>Philodinida</taxon>
        <taxon>Philodinidae</taxon>
        <taxon>Rotaria</taxon>
    </lineage>
</organism>
<evidence type="ECO:0000313" key="4">
    <source>
        <dbReference type="EMBL" id="CAF1456811.1"/>
    </source>
</evidence>
<dbReference type="Proteomes" id="UP000663882">
    <property type="component" value="Unassembled WGS sequence"/>
</dbReference>
<dbReference type="EMBL" id="CAJOBE010005421">
    <property type="protein sequence ID" value="CAF3972301.1"/>
    <property type="molecule type" value="Genomic_DNA"/>
</dbReference>
<evidence type="ECO:0000259" key="2">
    <source>
        <dbReference type="Pfam" id="PF26215"/>
    </source>
</evidence>
<evidence type="ECO:0000313" key="6">
    <source>
        <dbReference type="EMBL" id="CAF3972301.1"/>
    </source>
</evidence>
<name>A0A819HNJ4_9BILA</name>
<evidence type="ECO:0000313" key="3">
    <source>
        <dbReference type="EMBL" id="CAF1357005.1"/>
    </source>
</evidence>
<dbReference type="PANTHER" id="PTHR21301:SF10">
    <property type="entry name" value="REVERSE TRANSCRIPTASE DOMAIN-CONTAINING PROTEIN"/>
    <property type="match status" value="1"/>
</dbReference>
<reference evidence="5" key="1">
    <citation type="submission" date="2021-02" db="EMBL/GenBank/DDBJ databases">
        <authorList>
            <person name="Nowell W R."/>
        </authorList>
    </citation>
    <scope>NUCLEOTIDE SEQUENCE</scope>
</reference>
<feature type="region of interest" description="Disordered" evidence="1">
    <location>
        <begin position="505"/>
        <end position="524"/>
    </location>
</feature>
<sequence length="629" mass="72126">MGDPVTNLSKYSLTDSEHTALINGLDHVYPPEKLDQPQFVCNMEYFYARLLNVRTAYRHYEQKSATEVVRHQLTSLQLSVASELRETANSFRKVAQSELKKIGAEHRKTFNTLRSLAKNKSIIITRPDKGRGMVIMDRADYVQKMNAILDDRSAFTLINHDPTLDNENELIKFLLVLKKEGFISDKEFKLASPIGSRPARIYGVPKLHKKQENYPLRPVMSATKTVAYGLEETLMDRLKQSGVCQWYRYVDDTFVLIEPTTKVENVLEILNNFHPSISFTHQLETNGSLPFLDVWVTRSTEAKKFQTAVYRKETFTGLMIKWDSYVPGNYKKASVVTMIQRALALCSTYSSLATEFENIRQIGQHNGYPLSFIDTRIGIGLSKYLKKSTIPGTTIVGCEKQKMYIEIPYTGAPTDSFKKKLSHIAGKIRPDVDVRFFAKPPSSVQMFFNTKDPVPKHLRSDIVYSVKCSDCGDLYVGETERQAIRRLWEHGAPKTLFKEQLLSTDNTSNSTHPEDDYHEPEADETLLPTRRTLKKTSRKRAIPYPDPQTLRCSERIRQKTNTCTESKTSLVQPHIDTDDINKKKETTTKTAETSISRHQQQTGHTINWQDFKIEYDKLINVDQRTQVKV</sequence>
<dbReference type="EMBL" id="CAJNOO010003843">
    <property type="protein sequence ID" value="CAF1357005.1"/>
    <property type="molecule type" value="Genomic_DNA"/>
</dbReference>